<keyword evidence="6" id="KW-0716">Sensory transduction</keyword>
<sequence>MTDLKTIDQAALAICSREPIHIPGAIQPHGVLMVLREPDLVCIQASTNSASVTGLGPAQLLGREVQDIFRADAGKVAAACREENPSQVSPVSVTLQGQHYHCVIHRHDGVLIVEVEHAAAENPSLYRRMQQAFADLRHAESPTTLHQTMAEFIAKLSGFERVMVYRFDTDWHGEVVGECLTADVDAYMGHHFPASDIPEQARALYRRNWLRIIPDATYKATPLEPPLNPQTGRPLDLSFSVLRSVSPVHLEYLRNMDVAASMSISLIVDDRLWGLIACHHRTPLQLPHAIRSACEMYGQVASLELGAKEEKERLTLHYRATRIQTRFFDIIAEEQNFVEALVKFSPQLLTFMNAGGAAIHVNGKLTLLGNTPNEAAVKGLVEWLKQQPFDSVIATDELSSVYPEGSTFQDCASGLLAVKLSRVEPQYVLWFRPEVITTVTWAGNPHKPTTDHLALHPRKSFATWKQKVTGRSLPWTSAETHGAEELRTALNALLLRRTEKLSKLNAELEKKNTDLNSFAYIASHDLREPLRGMANYARFIQEDHAGSLQDDALARLSKITDLAVYCEELLDELNHFSKVGRMEIRRKPTRLDAVVSECSEALSSLLHESGAELKRPHPLPEVSCDPVLIREVFSNLITNAIRYNTSHHKWVEVGVRPPIAPEEPLTLYVQDNGIGIREKHREAVFQIFRRLHPDNRYGKGTGAGLAIVRSIVEKHGGRIWIEAPPEGGTTFLFTLPTAS</sequence>
<dbReference type="InterPro" id="IPR005467">
    <property type="entry name" value="His_kinase_dom"/>
</dbReference>
<keyword evidence="9" id="KW-0157">Chromophore</keyword>
<dbReference type="InterPro" id="IPR043150">
    <property type="entry name" value="Phytochrome_PHY_sf"/>
</dbReference>
<keyword evidence="8 13" id="KW-0418">Kinase</keyword>
<name>A0A366HH68_9BACT</name>
<dbReference type="Pfam" id="PF01590">
    <property type="entry name" value="GAF"/>
    <property type="match status" value="1"/>
</dbReference>
<comment type="similarity">
    <text evidence="2">In the N-terminal section; belongs to the phytochrome family.</text>
</comment>
<dbReference type="Proteomes" id="UP000253426">
    <property type="component" value="Unassembled WGS sequence"/>
</dbReference>
<evidence type="ECO:0000256" key="4">
    <source>
        <dbReference type="ARBA" id="ARBA00022543"/>
    </source>
</evidence>
<dbReference type="InterPro" id="IPR035965">
    <property type="entry name" value="PAS-like_dom_sf"/>
</dbReference>
<dbReference type="RefSeq" id="WP_113960040.1">
    <property type="nucleotide sequence ID" value="NZ_QNRR01000007.1"/>
</dbReference>
<keyword evidence="10" id="KW-0675">Receptor</keyword>
<dbReference type="FunFam" id="3.30.565.10:FF:000006">
    <property type="entry name" value="Sensor histidine kinase WalK"/>
    <property type="match status" value="1"/>
</dbReference>
<proteinExistence type="inferred from homology"/>
<dbReference type="GO" id="GO:0000155">
    <property type="term" value="F:phosphorelay sensor kinase activity"/>
    <property type="evidence" value="ECO:0007669"/>
    <property type="project" value="InterPro"/>
</dbReference>
<evidence type="ECO:0000256" key="9">
    <source>
        <dbReference type="ARBA" id="ARBA00022991"/>
    </source>
</evidence>
<dbReference type="Pfam" id="PF02518">
    <property type="entry name" value="HATPase_c"/>
    <property type="match status" value="1"/>
</dbReference>
<keyword evidence="5" id="KW-0597">Phosphoprotein</keyword>
<evidence type="ECO:0000256" key="3">
    <source>
        <dbReference type="ARBA" id="ARBA00012438"/>
    </source>
</evidence>
<dbReference type="Gene3D" id="3.30.450.270">
    <property type="match status" value="1"/>
</dbReference>
<evidence type="ECO:0000259" key="12">
    <source>
        <dbReference type="PROSITE" id="PS50109"/>
    </source>
</evidence>
<dbReference type="SUPFAM" id="SSF47384">
    <property type="entry name" value="Homodimeric domain of signal transducing histidine kinase"/>
    <property type="match status" value="1"/>
</dbReference>
<evidence type="ECO:0000256" key="10">
    <source>
        <dbReference type="ARBA" id="ARBA00023170"/>
    </source>
</evidence>
<evidence type="ECO:0000256" key="7">
    <source>
        <dbReference type="ARBA" id="ARBA00022679"/>
    </source>
</evidence>
<dbReference type="InterPro" id="IPR013654">
    <property type="entry name" value="PAS_2"/>
</dbReference>
<dbReference type="InterPro" id="IPR003018">
    <property type="entry name" value="GAF"/>
</dbReference>
<gene>
    <name evidence="13" type="ORF">DES53_107242</name>
</gene>
<organism evidence="13 14">
    <name type="scientific">Roseimicrobium gellanilyticum</name>
    <dbReference type="NCBI Taxonomy" id="748857"/>
    <lineage>
        <taxon>Bacteria</taxon>
        <taxon>Pseudomonadati</taxon>
        <taxon>Verrucomicrobiota</taxon>
        <taxon>Verrucomicrobiia</taxon>
        <taxon>Verrucomicrobiales</taxon>
        <taxon>Verrucomicrobiaceae</taxon>
        <taxon>Roseimicrobium</taxon>
    </lineage>
</organism>
<evidence type="ECO:0000313" key="14">
    <source>
        <dbReference type="Proteomes" id="UP000253426"/>
    </source>
</evidence>
<evidence type="ECO:0000313" key="13">
    <source>
        <dbReference type="EMBL" id="RBP41410.1"/>
    </source>
</evidence>
<dbReference type="Gene3D" id="1.10.287.130">
    <property type="match status" value="1"/>
</dbReference>
<dbReference type="PRINTS" id="PR00344">
    <property type="entry name" value="BCTRLSENSOR"/>
</dbReference>
<dbReference type="GO" id="GO:0007234">
    <property type="term" value="P:osmosensory signaling via phosphorelay pathway"/>
    <property type="evidence" value="ECO:0007669"/>
    <property type="project" value="TreeGrafter"/>
</dbReference>
<accession>A0A366HH68</accession>
<dbReference type="PROSITE" id="PS50109">
    <property type="entry name" value="HIS_KIN"/>
    <property type="match status" value="1"/>
</dbReference>
<protein>
    <recommendedName>
        <fullName evidence="3">histidine kinase</fullName>
        <ecNumber evidence="3">2.7.13.3</ecNumber>
    </recommendedName>
</protein>
<dbReference type="Gene3D" id="3.30.565.10">
    <property type="entry name" value="Histidine kinase-like ATPase, C-terminal domain"/>
    <property type="match status" value="1"/>
</dbReference>
<dbReference type="GO" id="GO:0009881">
    <property type="term" value="F:photoreceptor activity"/>
    <property type="evidence" value="ECO:0007669"/>
    <property type="project" value="UniProtKB-KW"/>
</dbReference>
<dbReference type="SMART" id="SM00065">
    <property type="entry name" value="GAF"/>
    <property type="match status" value="1"/>
</dbReference>
<evidence type="ECO:0000256" key="1">
    <source>
        <dbReference type="ARBA" id="ARBA00000085"/>
    </source>
</evidence>
<dbReference type="GO" id="GO:0009584">
    <property type="term" value="P:detection of visible light"/>
    <property type="evidence" value="ECO:0007669"/>
    <property type="project" value="InterPro"/>
</dbReference>
<dbReference type="InterPro" id="IPR003594">
    <property type="entry name" value="HATPase_dom"/>
</dbReference>
<dbReference type="SUPFAM" id="SSF55785">
    <property type="entry name" value="PYP-like sensor domain (PAS domain)"/>
    <property type="match status" value="1"/>
</dbReference>
<dbReference type="InterPro" id="IPR036890">
    <property type="entry name" value="HATPase_C_sf"/>
</dbReference>
<dbReference type="EMBL" id="QNRR01000007">
    <property type="protein sequence ID" value="RBP41410.1"/>
    <property type="molecule type" value="Genomic_DNA"/>
</dbReference>
<dbReference type="PANTHER" id="PTHR42878">
    <property type="entry name" value="TWO-COMPONENT HISTIDINE KINASE"/>
    <property type="match status" value="1"/>
</dbReference>
<comment type="catalytic activity">
    <reaction evidence="1">
        <text>ATP + protein L-histidine = ADP + protein N-phospho-L-histidine.</text>
        <dbReference type="EC" id="2.7.13.3"/>
    </reaction>
</comment>
<dbReference type="PANTHER" id="PTHR42878:SF15">
    <property type="entry name" value="BACTERIOPHYTOCHROME"/>
    <property type="match status" value="1"/>
</dbReference>
<dbReference type="SMART" id="SM00387">
    <property type="entry name" value="HATPase_c"/>
    <property type="match status" value="1"/>
</dbReference>
<feature type="domain" description="Histidine kinase" evidence="12">
    <location>
        <begin position="521"/>
        <end position="739"/>
    </location>
</feature>
<evidence type="ECO:0000256" key="8">
    <source>
        <dbReference type="ARBA" id="ARBA00022777"/>
    </source>
</evidence>
<dbReference type="Gene3D" id="3.30.450.20">
    <property type="entry name" value="PAS domain"/>
    <property type="match status" value="1"/>
</dbReference>
<dbReference type="InterPro" id="IPR013515">
    <property type="entry name" value="Phytochrome_cen-reg"/>
</dbReference>
<dbReference type="Pfam" id="PF08446">
    <property type="entry name" value="PAS_2"/>
    <property type="match status" value="1"/>
</dbReference>
<dbReference type="SUPFAM" id="SSF55874">
    <property type="entry name" value="ATPase domain of HSP90 chaperone/DNA topoisomerase II/histidine kinase"/>
    <property type="match status" value="1"/>
</dbReference>
<feature type="domain" description="Phytochrome chromophore attachment site" evidence="11">
    <location>
        <begin position="141"/>
        <end position="299"/>
    </location>
</feature>
<dbReference type="GO" id="GO:0030295">
    <property type="term" value="F:protein kinase activator activity"/>
    <property type="evidence" value="ECO:0007669"/>
    <property type="project" value="TreeGrafter"/>
</dbReference>
<dbReference type="InterPro" id="IPR003661">
    <property type="entry name" value="HisK_dim/P_dom"/>
</dbReference>
<dbReference type="Pfam" id="PF00360">
    <property type="entry name" value="PHY"/>
    <property type="match status" value="1"/>
</dbReference>
<evidence type="ECO:0000259" key="11">
    <source>
        <dbReference type="PROSITE" id="PS50046"/>
    </source>
</evidence>
<keyword evidence="7" id="KW-0808">Transferase</keyword>
<evidence type="ECO:0000256" key="5">
    <source>
        <dbReference type="ARBA" id="ARBA00022553"/>
    </source>
</evidence>
<evidence type="ECO:0000256" key="2">
    <source>
        <dbReference type="ARBA" id="ARBA00006402"/>
    </source>
</evidence>
<evidence type="ECO:0000256" key="6">
    <source>
        <dbReference type="ARBA" id="ARBA00022606"/>
    </source>
</evidence>
<dbReference type="GO" id="GO:0000156">
    <property type="term" value="F:phosphorelay response regulator activity"/>
    <property type="evidence" value="ECO:0007669"/>
    <property type="project" value="TreeGrafter"/>
</dbReference>
<dbReference type="InterPro" id="IPR050351">
    <property type="entry name" value="BphY/WalK/GraS-like"/>
</dbReference>
<keyword evidence="4" id="KW-0600">Photoreceptor protein</keyword>
<dbReference type="InterPro" id="IPR029016">
    <property type="entry name" value="GAF-like_dom_sf"/>
</dbReference>
<dbReference type="PROSITE" id="PS50046">
    <property type="entry name" value="PHYTOCHROME_2"/>
    <property type="match status" value="1"/>
</dbReference>
<keyword evidence="14" id="KW-1185">Reference proteome</keyword>
<dbReference type="CDD" id="cd00082">
    <property type="entry name" value="HisKA"/>
    <property type="match status" value="1"/>
</dbReference>
<dbReference type="GO" id="GO:0006355">
    <property type="term" value="P:regulation of DNA-templated transcription"/>
    <property type="evidence" value="ECO:0007669"/>
    <property type="project" value="InterPro"/>
</dbReference>
<dbReference type="InterPro" id="IPR016132">
    <property type="entry name" value="Phyto_chromo_attachment"/>
</dbReference>
<comment type="caution">
    <text evidence="13">The sequence shown here is derived from an EMBL/GenBank/DDBJ whole genome shotgun (WGS) entry which is preliminary data.</text>
</comment>
<reference evidence="13 14" key="1">
    <citation type="submission" date="2018-06" db="EMBL/GenBank/DDBJ databases">
        <title>Genomic Encyclopedia of Type Strains, Phase IV (KMG-IV): sequencing the most valuable type-strain genomes for metagenomic binning, comparative biology and taxonomic classification.</title>
        <authorList>
            <person name="Goeker M."/>
        </authorList>
    </citation>
    <scope>NUCLEOTIDE SEQUENCE [LARGE SCALE GENOMIC DNA]</scope>
    <source>
        <strain evidence="13 14">DSM 25532</strain>
    </source>
</reference>
<dbReference type="OrthoDB" id="9766459at2"/>
<dbReference type="InterPro" id="IPR036097">
    <property type="entry name" value="HisK_dim/P_sf"/>
</dbReference>
<dbReference type="InterPro" id="IPR004358">
    <property type="entry name" value="Sig_transdc_His_kin-like_C"/>
</dbReference>
<dbReference type="Gene3D" id="3.30.450.40">
    <property type="match status" value="1"/>
</dbReference>
<dbReference type="AlphaFoldDB" id="A0A366HH68"/>
<dbReference type="SUPFAM" id="SSF55781">
    <property type="entry name" value="GAF domain-like"/>
    <property type="match status" value="2"/>
</dbReference>
<dbReference type="EC" id="2.7.13.3" evidence="3"/>